<evidence type="ECO:0000313" key="3">
    <source>
        <dbReference type="Proteomes" id="UP000242875"/>
    </source>
</evidence>
<dbReference type="Proteomes" id="UP000242875">
    <property type="component" value="Unassembled WGS sequence"/>
</dbReference>
<reference evidence="2 3" key="1">
    <citation type="journal article" date="2017" name="Mycologia">
        <title>Bifiguratus adelaidae, gen. et sp. nov., a new member of Mucoromycotina in endophytic and soil-dwelling habitats.</title>
        <authorList>
            <person name="Torres-Cruz T.J."/>
            <person name="Billingsley Tobias T.L."/>
            <person name="Almatruk M."/>
            <person name="Hesse C."/>
            <person name="Kuske C.R."/>
            <person name="Desiro A."/>
            <person name="Benucci G.M."/>
            <person name="Bonito G."/>
            <person name="Stajich J.E."/>
            <person name="Dunlap C."/>
            <person name="Arnold A.E."/>
            <person name="Porras-Alfaro A."/>
        </authorList>
    </citation>
    <scope>NUCLEOTIDE SEQUENCE [LARGE SCALE GENOMIC DNA]</scope>
    <source>
        <strain evidence="2 3">AZ0501</strain>
    </source>
</reference>
<feature type="region of interest" description="Disordered" evidence="1">
    <location>
        <begin position="49"/>
        <end position="73"/>
    </location>
</feature>
<organism evidence="2 3">
    <name type="scientific">Bifiguratus adelaidae</name>
    <dbReference type="NCBI Taxonomy" id="1938954"/>
    <lineage>
        <taxon>Eukaryota</taxon>
        <taxon>Fungi</taxon>
        <taxon>Fungi incertae sedis</taxon>
        <taxon>Mucoromycota</taxon>
        <taxon>Mucoromycotina</taxon>
        <taxon>Endogonomycetes</taxon>
        <taxon>Endogonales</taxon>
        <taxon>Endogonales incertae sedis</taxon>
        <taxon>Bifiguratus</taxon>
    </lineage>
</organism>
<dbReference type="EMBL" id="MVBO01000173">
    <property type="protein sequence ID" value="OZJ02246.1"/>
    <property type="molecule type" value="Genomic_DNA"/>
</dbReference>
<keyword evidence="3" id="KW-1185">Reference proteome</keyword>
<evidence type="ECO:0000256" key="1">
    <source>
        <dbReference type="SAM" id="MobiDB-lite"/>
    </source>
</evidence>
<name>A0A261XV56_9FUNG</name>
<gene>
    <name evidence="2" type="ORF">BZG36_04910</name>
</gene>
<sequence>MRSKVKILAECLDCTATSLHSICDHFAPVLARFLPQELAQELADLKSSGYRQPLDKAQTRESPEKPPHKRYTS</sequence>
<dbReference type="AlphaFoldDB" id="A0A261XV56"/>
<proteinExistence type="predicted"/>
<protein>
    <submittedName>
        <fullName evidence="2">Uncharacterized protein</fullName>
    </submittedName>
</protein>
<evidence type="ECO:0000313" key="2">
    <source>
        <dbReference type="EMBL" id="OZJ02246.1"/>
    </source>
</evidence>
<comment type="caution">
    <text evidence="2">The sequence shown here is derived from an EMBL/GenBank/DDBJ whole genome shotgun (WGS) entry which is preliminary data.</text>
</comment>
<accession>A0A261XV56</accession>
<feature type="compositionally biased region" description="Basic and acidic residues" evidence="1">
    <location>
        <begin position="53"/>
        <end position="66"/>
    </location>
</feature>